<keyword evidence="3" id="KW-1185">Reference proteome</keyword>
<evidence type="ECO:0000256" key="1">
    <source>
        <dbReference type="SAM" id="MobiDB-lite"/>
    </source>
</evidence>
<reference evidence="2" key="1">
    <citation type="submission" date="2020-02" db="EMBL/GenBank/DDBJ databases">
        <authorList>
            <person name="Palmer J.M."/>
        </authorList>
    </citation>
    <scope>NUCLEOTIDE SEQUENCE</scope>
    <source>
        <strain evidence="2">EPUS1.4</strain>
        <tissue evidence="2">Thallus</tissue>
    </source>
</reference>
<organism evidence="2 3">
    <name type="scientific">Endocarpon pusillum</name>
    <dbReference type="NCBI Taxonomy" id="364733"/>
    <lineage>
        <taxon>Eukaryota</taxon>
        <taxon>Fungi</taxon>
        <taxon>Dikarya</taxon>
        <taxon>Ascomycota</taxon>
        <taxon>Pezizomycotina</taxon>
        <taxon>Eurotiomycetes</taxon>
        <taxon>Chaetothyriomycetidae</taxon>
        <taxon>Verrucariales</taxon>
        <taxon>Verrucariaceae</taxon>
        <taxon>Endocarpon</taxon>
    </lineage>
</organism>
<proteinExistence type="predicted"/>
<feature type="compositionally biased region" description="Gly residues" evidence="1">
    <location>
        <begin position="165"/>
        <end position="178"/>
    </location>
</feature>
<evidence type="ECO:0000313" key="3">
    <source>
        <dbReference type="Proteomes" id="UP000606974"/>
    </source>
</evidence>
<accession>A0A8H7A9N4</accession>
<protein>
    <submittedName>
        <fullName evidence="2">Uncharacterized protein</fullName>
    </submittedName>
</protein>
<feature type="compositionally biased region" description="Gly residues" evidence="1">
    <location>
        <begin position="186"/>
        <end position="201"/>
    </location>
</feature>
<feature type="region of interest" description="Disordered" evidence="1">
    <location>
        <begin position="156"/>
        <end position="210"/>
    </location>
</feature>
<dbReference type="OrthoDB" id="10351202at2759"/>
<sequence length="210" mass="22711">MDDESVTGRATQRAYDRLVRGQVDAQGDYDAFIQEVVIPYARWEEFVDHDVERLRKLIDDGGDAGVDAYELLPEVQEVRDTQVRRALSSLASFDKEYKEVRACLTKQYHTQASLINHARSPHGVRLHLPPELIVKIASHNSKAHSMDKPLELPLGMRSESEESGRYGGTGGGGRGTGRGSSSTSSGSGGISGIRGGGGRGTSSGISRGRN</sequence>
<dbReference type="Proteomes" id="UP000606974">
    <property type="component" value="Unassembled WGS sequence"/>
</dbReference>
<dbReference type="AlphaFoldDB" id="A0A8H7A9N4"/>
<evidence type="ECO:0000313" key="2">
    <source>
        <dbReference type="EMBL" id="KAF7504743.1"/>
    </source>
</evidence>
<dbReference type="EMBL" id="JAACFV010000128">
    <property type="protein sequence ID" value="KAF7504743.1"/>
    <property type="molecule type" value="Genomic_DNA"/>
</dbReference>
<gene>
    <name evidence="2" type="ORF">GJ744_001744</name>
</gene>
<name>A0A8H7A9N4_9EURO</name>
<comment type="caution">
    <text evidence="2">The sequence shown here is derived from an EMBL/GenBank/DDBJ whole genome shotgun (WGS) entry which is preliminary data.</text>
</comment>